<evidence type="ECO:0000313" key="2">
    <source>
        <dbReference type="EMBL" id="CCG05384.1"/>
    </source>
</evidence>
<dbReference type="EMBL" id="FO117623">
    <property type="protein sequence ID" value="CCG05384.1"/>
    <property type="molecule type" value="Genomic_DNA"/>
</dbReference>
<protein>
    <submittedName>
        <fullName evidence="2">Uncharacterized protein</fullName>
    </submittedName>
</protein>
<keyword evidence="3" id="KW-1185">Reference proteome</keyword>
<sequence>MTAPVPADGDAAVRALEELISCIDDSAEELRRARVRAEHLLADRRAGKAWLELVTEESRPLVVESISTVLASLAGAGHTWRREEAAALQREKISINRIAVLFGVTRQRISALLKENGTTATG</sequence>
<dbReference type="eggNOG" id="ENOG50330BB">
    <property type="taxonomic scope" value="Bacteria"/>
</dbReference>
<gene>
    <name evidence="2" type="ordered locus">BLASA_4581</name>
</gene>
<name>H6RQL6_BLASD</name>
<dbReference type="OrthoDB" id="5189122at2"/>
<keyword evidence="1" id="KW-0175">Coiled coil</keyword>
<reference evidence="3" key="2">
    <citation type="submission" date="2012-02" db="EMBL/GenBank/DDBJ databases">
        <title>Complete genome sequence of Blastococcus saxobsidens strain DD2.</title>
        <authorList>
            <person name="Genoscope."/>
        </authorList>
    </citation>
    <scope>NUCLEOTIDE SEQUENCE [LARGE SCALE GENOMIC DNA]</scope>
    <source>
        <strain evidence="3">DD2</strain>
    </source>
</reference>
<dbReference type="RefSeq" id="WP_014378251.1">
    <property type="nucleotide sequence ID" value="NC_016943.1"/>
</dbReference>
<feature type="coiled-coil region" evidence="1">
    <location>
        <begin position="13"/>
        <end position="43"/>
    </location>
</feature>
<dbReference type="KEGG" id="bsd:BLASA_4581"/>
<evidence type="ECO:0000256" key="1">
    <source>
        <dbReference type="SAM" id="Coils"/>
    </source>
</evidence>
<reference evidence="2 3" key="1">
    <citation type="journal article" date="2012" name="J. Bacteriol.">
        <title>Genome Sequence of Blastococcus saxobsidens DD2, a Stone-Inhabiting Bacterium.</title>
        <authorList>
            <person name="Chouaia B."/>
            <person name="Crotti E."/>
            <person name="Brusetti L."/>
            <person name="Daffonchio D."/>
            <person name="Essoussi I."/>
            <person name="Nouioui I."/>
            <person name="Sbissi I."/>
            <person name="Ghodhbane-Gtari F."/>
            <person name="Gtari M."/>
            <person name="Vacherie B."/>
            <person name="Barbe V."/>
            <person name="Medigue C."/>
            <person name="Gury J."/>
            <person name="Pujic P."/>
            <person name="Normand P."/>
        </authorList>
    </citation>
    <scope>NUCLEOTIDE SEQUENCE [LARGE SCALE GENOMIC DNA]</scope>
    <source>
        <strain evidence="2 3">DD2</strain>
    </source>
</reference>
<dbReference type="Proteomes" id="UP000007517">
    <property type="component" value="Chromosome"/>
</dbReference>
<proteinExistence type="predicted"/>
<dbReference type="AlphaFoldDB" id="H6RQL6"/>
<dbReference type="HOGENOM" id="CLU_1924752_0_0_11"/>
<organism evidence="2 3">
    <name type="scientific">Blastococcus saxobsidens (strain DD2)</name>
    <dbReference type="NCBI Taxonomy" id="1146883"/>
    <lineage>
        <taxon>Bacteria</taxon>
        <taxon>Bacillati</taxon>
        <taxon>Actinomycetota</taxon>
        <taxon>Actinomycetes</taxon>
        <taxon>Geodermatophilales</taxon>
        <taxon>Geodermatophilaceae</taxon>
        <taxon>Blastococcus</taxon>
    </lineage>
</organism>
<accession>H6RQL6</accession>
<evidence type="ECO:0000313" key="3">
    <source>
        <dbReference type="Proteomes" id="UP000007517"/>
    </source>
</evidence>